<name>A0AAE3H6T2_9BACT</name>
<reference evidence="3 4" key="1">
    <citation type="submission" date="2018-11" db="EMBL/GenBank/DDBJ databases">
        <title>Novel bacteria species description.</title>
        <authorList>
            <person name="Han J.-H."/>
        </authorList>
    </citation>
    <scope>NUCLEOTIDE SEQUENCE [LARGE SCALE GENOMIC DNA]</scope>
    <source>
        <strain evidence="3 4">KCTC23259</strain>
    </source>
</reference>
<gene>
    <name evidence="3" type="ORF">EGI31_19875</name>
</gene>
<keyword evidence="1" id="KW-1133">Transmembrane helix</keyword>
<feature type="transmembrane region" description="Helical" evidence="1">
    <location>
        <begin position="327"/>
        <end position="348"/>
    </location>
</feature>
<organism evidence="3 4">
    <name type="scientific">Lacihabitans soyangensis</name>
    <dbReference type="NCBI Taxonomy" id="869394"/>
    <lineage>
        <taxon>Bacteria</taxon>
        <taxon>Pseudomonadati</taxon>
        <taxon>Bacteroidota</taxon>
        <taxon>Cytophagia</taxon>
        <taxon>Cytophagales</taxon>
        <taxon>Leadbetterellaceae</taxon>
        <taxon>Lacihabitans</taxon>
    </lineage>
</organism>
<accession>A0AAE3H6T2</accession>
<keyword evidence="3" id="KW-0808">Transferase</keyword>
<evidence type="ECO:0000313" key="4">
    <source>
        <dbReference type="Proteomes" id="UP001204144"/>
    </source>
</evidence>
<dbReference type="PANTHER" id="PTHR23028">
    <property type="entry name" value="ACETYLTRANSFERASE"/>
    <property type="match status" value="1"/>
</dbReference>
<feature type="transmembrane region" description="Helical" evidence="1">
    <location>
        <begin position="134"/>
        <end position="152"/>
    </location>
</feature>
<dbReference type="Pfam" id="PF01757">
    <property type="entry name" value="Acyl_transf_3"/>
    <property type="match status" value="1"/>
</dbReference>
<feature type="transmembrane region" description="Helical" evidence="1">
    <location>
        <begin position="277"/>
        <end position="301"/>
    </location>
</feature>
<dbReference type="GO" id="GO:0009103">
    <property type="term" value="P:lipopolysaccharide biosynthetic process"/>
    <property type="evidence" value="ECO:0007669"/>
    <property type="project" value="TreeGrafter"/>
</dbReference>
<comment type="caution">
    <text evidence="3">The sequence shown here is derived from an EMBL/GenBank/DDBJ whole genome shotgun (WGS) entry which is preliminary data.</text>
</comment>
<keyword evidence="1" id="KW-0472">Membrane</keyword>
<dbReference type="GO" id="GO:0016020">
    <property type="term" value="C:membrane"/>
    <property type="evidence" value="ECO:0007669"/>
    <property type="project" value="TreeGrafter"/>
</dbReference>
<evidence type="ECO:0000313" key="3">
    <source>
        <dbReference type="EMBL" id="MCP9765200.1"/>
    </source>
</evidence>
<evidence type="ECO:0000256" key="1">
    <source>
        <dbReference type="SAM" id="Phobius"/>
    </source>
</evidence>
<feature type="transmembrane region" description="Helical" evidence="1">
    <location>
        <begin position="221"/>
        <end position="239"/>
    </location>
</feature>
<proteinExistence type="predicted"/>
<feature type="transmembrane region" description="Helical" evidence="1">
    <location>
        <begin position="31"/>
        <end position="50"/>
    </location>
</feature>
<feature type="domain" description="Acyltransferase 3" evidence="2">
    <location>
        <begin position="6"/>
        <end position="343"/>
    </location>
</feature>
<keyword evidence="4" id="KW-1185">Reference proteome</keyword>
<dbReference type="RefSeq" id="WP_255038889.1">
    <property type="nucleotide sequence ID" value="NZ_RJUF01000181.1"/>
</dbReference>
<dbReference type="Proteomes" id="UP001204144">
    <property type="component" value="Unassembled WGS sequence"/>
</dbReference>
<dbReference type="AlphaFoldDB" id="A0AAE3H6T2"/>
<feature type="transmembrane region" description="Helical" evidence="1">
    <location>
        <begin position="159"/>
        <end position="177"/>
    </location>
</feature>
<dbReference type="EMBL" id="RJUF01000181">
    <property type="protein sequence ID" value="MCP9765200.1"/>
    <property type="molecule type" value="Genomic_DNA"/>
</dbReference>
<feature type="transmembrane region" description="Helical" evidence="1">
    <location>
        <begin position="245"/>
        <end position="265"/>
    </location>
</feature>
<dbReference type="InterPro" id="IPR002656">
    <property type="entry name" value="Acyl_transf_3_dom"/>
</dbReference>
<dbReference type="InterPro" id="IPR050879">
    <property type="entry name" value="Acyltransferase_3"/>
</dbReference>
<evidence type="ECO:0000259" key="2">
    <source>
        <dbReference type="Pfam" id="PF01757"/>
    </source>
</evidence>
<sequence>MKYYKTLDAIRAIAVFLVILSHWLPFNFVKVFHFGYVGVDIFFVLSGFLITHNLLKEKESDENNIKTKFVHLKNFIIRRSLRIFPIYYLLIITLAVFAKYTYTNIEQNLVYYLTYTSNILFFNTQNWDGMLSHLWSLAVEEQFYLIWPWLIIFVPRKHILAVIIGSFLLGILSTFVIKAIFPGNEFHDLLTPTCFDAFSLGGIWAYVRVYKVDKIEKLKSTFVKVGVGCFFFFLAREIFQFDPIISNRTFISIIALALIIFAIEYKDTLVHKFILENSFLIFVGKISYGVYLFHSIIPWVWNLGFNALTLHSAFFASIPTSNVETKIIFFVLKLVLLLGFCWFSFRFFEHPINKLKHKFK</sequence>
<feature type="transmembrane region" description="Helical" evidence="1">
    <location>
        <begin position="83"/>
        <end position="102"/>
    </location>
</feature>
<keyword evidence="3" id="KW-0012">Acyltransferase</keyword>
<feature type="transmembrane region" description="Helical" evidence="1">
    <location>
        <begin position="7"/>
        <end position="25"/>
    </location>
</feature>
<protein>
    <submittedName>
        <fullName evidence="3">Acyltransferase</fullName>
    </submittedName>
</protein>
<dbReference type="GO" id="GO:0016747">
    <property type="term" value="F:acyltransferase activity, transferring groups other than amino-acyl groups"/>
    <property type="evidence" value="ECO:0007669"/>
    <property type="project" value="InterPro"/>
</dbReference>
<keyword evidence="1" id="KW-0812">Transmembrane</keyword>
<dbReference type="PANTHER" id="PTHR23028:SF53">
    <property type="entry name" value="ACYL_TRANSF_3 DOMAIN-CONTAINING PROTEIN"/>
    <property type="match status" value="1"/>
</dbReference>
<feature type="transmembrane region" description="Helical" evidence="1">
    <location>
        <begin position="189"/>
        <end position="209"/>
    </location>
</feature>